<dbReference type="InterPro" id="IPR011009">
    <property type="entry name" value="Kinase-like_dom_sf"/>
</dbReference>
<evidence type="ECO:0000313" key="10">
    <source>
        <dbReference type="RefSeq" id="XP_056852381.1"/>
    </source>
</evidence>
<reference evidence="10" key="1">
    <citation type="submission" date="2025-08" db="UniProtKB">
        <authorList>
            <consortium name="RefSeq"/>
        </authorList>
    </citation>
    <scope>IDENTIFICATION</scope>
    <source>
        <tissue evidence="10">Leaf</tissue>
    </source>
</reference>
<protein>
    <submittedName>
        <fullName evidence="10">LysM domain receptor-like kinase 3</fullName>
    </submittedName>
</protein>
<evidence type="ECO:0000256" key="3">
    <source>
        <dbReference type="ARBA" id="ARBA00022692"/>
    </source>
</evidence>
<sequence>MTDAKKAKMCPHRLAISAVWPCTALRCRIDCKKNYPPTGTGLCSAEEGFCDCQGPYIRFGLAKLVDKTGENEISVTKVVGTYGYLAPKYLSDGRATSKSDVYAFGMLAALKNSPNSMNMFSLKEIVDPNMMDLYLHDCLFKIAMLAKQCVDDDPILRPNMKQVVISLSQILLCSIRWEATLA</sequence>
<name>A0A9W3CLC4_RAPSA</name>
<keyword evidence="3" id="KW-0812">Transmembrane</keyword>
<dbReference type="InterPro" id="IPR000719">
    <property type="entry name" value="Prot_kinase_dom"/>
</dbReference>
<dbReference type="PANTHER" id="PTHR46204:SF10">
    <property type="entry name" value="LYSM DOMAIN RECEPTOR-LIKE KINASE 3"/>
    <property type="match status" value="1"/>
</dbReference>
<feature type="domain" description="Protein kinase" evidence="8">
    <location>
        <begin position="1"/>
        <end position="172"/>
    </location>
</feature>
<keyword evidence="9" id="KW-1185">Reference proteome</keyword>
<keyword evidence="6" id="KW-0472">Membrane</keyword>
<dbReference type="GeneID" id="130501470"/>
<proteinExistence type="predicted"/>
<evidence type="ECO:0000259" key="8">
    <source>
        <dbReference type="PROSITE" id="PS50011"/>
    </source>
</evidence>
<gene>
    <name evidence="10" type="primary">LOC130501470</name>
</gene>
<evidence type="ECO:0000256" key="7">
    <source>
        <dbReference type="ARBA" id="ARBA00023157"/>
    </source>
</evidence>
<dbReference type="Pfam" id="PF07714">
    <property type="entry name" value="PK_Tyr_Ser-Thr"/>
    <property type="match status" value="1"/>
</dbReference>
<keyword evidence="5" id="KW-1133">Transmembrane helix</keyword>
<dbReference type="SUPFAM" id="SSF56112">
    <property type="entry name" value="Protein kinase-like (PK-like)"/>
    <property type="match status" value="1"/>
</dbReference>
<dbReference type="PANTHER" id="PTHR46204">
    <property type="entry name" value="CHITIN ELICITOR RECEPTOR KINASE 1-RELATED"/>
    <property type="match status" value="1"/>
</dbReference>
<dbReference type="AlphaFoldDB" id="A0A9W3CLC4"/>
<dbReference type="Proteomes" id="UP000504610">
    <property type="component" value="Unplaced"/>
</dbReference>
<accession>A0A9W3CLC4</accession>
<dbReference type="GO" id="GO:0045087">
    <property type="term" value="P:innate immune response"/>
    <property type="evidence" value="ECO:0007669"/>
    <property type="project" value="InterPro"/>
</dbReference>
<comment type="subcellular location">
    <subcellularLocation>
        <location evidence="1">Cell membrane</location>
        <topology evidence="1">Single-pass membrane protein</topology>
    </subcellularLocation>
</comment>
<dbReference type="GO" id="GO:0005524">
    <property type="term" value="F:ATP binding"/>
    <property type="evidence" value="ECO:0007669"/>
    <property type="project" value="InterPro"/>
</dbReference>
<evidence type="ECO:0000256" key="6">
    <source>
        <dbReference type="ARBA" id="ARBA00023136"/>
    </source>
</evidence>
<dbReference type="InterPro" id="IPR001245">
    <property type="entry name" value="Ser-Thr/Tyr_kinase_cat_dom"/>
</dbReference>
<evidence type="ECO:0000256" key="1">
    <source>
        <dbReference type="ARBA" id="ARBA00004162"/>
    </source>
</evidence>
<dbReference type="OrthoDB" id="1668230at2759"/>
<dbReference type="Gene3D" id="1.10.510.10">
    <property type="entry name" value="Transferase(Phosphotransferase) domain 1"/>
    <property type="match status" value="1"/>
</dbReference>
<keyword evidence="4" id="KW-0732">Signal</keyword>
<keyword evidence="2" id="KW-1003">Cell membrane</keyword>
<dbReference type="KEGG" id="rsz:130501470"/>
<organism evidence="9 10">
    <name type="scientific">Raphanus sativus</name>
    <name type="common">Radish</name>
    <name type="synonym">Raphanus raphanistrum var. sativus</name>
    <dbReference type="NCBI Taxonomy" id="3726"/>
    <lineage>
        <taxon>Eukaryota</taxon>
        <taxon>Viridiplantae</taxon>
        <taxon>Streptophyta</taxon>
        <taxon>Embryophyta</taxon>
        <taxon>Tracheophyta</taxon>
        <taxon>Spermatophyta</taxon>
        <taxon>Magnoliopsida</taxon>
        <taxon>eudicotyledons</taxon>
        <taxon>Gunneridae</taxon>
        <taxon>Pentapetalae</taxon>
        <taxon>rosids</taxon>
        <taxon>malvids</taxon>
        <taxon>Brassicales</taxon>
        <taxon>Brassicaceae</taxon>
        <taxon>Brassiceae</taxon>
        <taxon>Raphanus</taxon>
    </lineage>
</organism>
<evidence type="ECO:0000256" key="2">
    <source>
        <dbReference type="ARBA" id="ARBA00022475"/>
    </source>
</evidence>
<evidence type="ECO:0000256" key="5">
    <source>
        <dbReference type="ARBA" id="ARBA00022989"/>
    </source>
</evidence>
<evidence type="ECO:0000313" key="9">
    <source>
        <dbReference type="Proteomes" id="UP000504610"/>
    </source>
</evidence>
<dbReference type="GO" id="GO:0005886">
    <property type="term" value="C:plasma membrane"/>
    <property type="evidence" value="ECO:0007669"/>
    <property type="project" value="UniProtKB-SubCell"/>
</dbReference>
<dbReference type="InterPro" id="IPR044812">
    <property type="entry name" value="CERK1/LYK3-like"/>
</dbReference>
<dbReference type="GO" id="GO:0019199">
    <property type="term" value="F:transmembrane receptor protein kinase activity"/>
    <property type="evidence" value="ECO:0007669"/>
    <property type="project" value="InterPro"/>
</dbReference>
<dbReference type="PROSITE" id="PS50011">
    <property type="entry name" value="PROTEIN_KINASE_DOM"/>
    <property type="match status" value="1"/>
</dbReference>
<evidence type="ECO:0000256" key="4">
    <source>
        <dbReference type="ARBA" id="ARBA00022729"/>
    </source>
</evidence>
<dbReference type="RefSeq" id="XP_056852381.1">
    <property type="nucleotide sequence ID" value="XM_056996401.1"/>
</dbReference>
<keyword evidence="7" id="KW-1015">Disulfide bond</keyword>